<dbReference type="AlphaFoldDB" id="A0AAW1NII8"/>
<name>A0AAW1NII8_SAPOF</name>
<feature type="compositionally biased region" description="Low complexity" evidence="1">
    <location>
        <begin position="1"/>
        <end position="10"/>
    </location>
</feature>
<feature type="region of interest" description="Disordered" evidence="1">
    <location>
        <begin position="1"/>
        <end position="52"/>
    </location>
</feature>
<dbReference type="EMBL" id="JBDFQZ010000001">
    <property type="protein sequence ID" value="KAK9757010.1"/>
    <property type="molecule type" value="Genomic_DNA"/>
</dbReference>
<organism evidence="2 3">
    <name type="scientific">Saponaria officinalis</name>
    <name type="common">Common soapwort</name>
    <name type="synonym">Lychnis saponaria</name>
    <dbReference type="NCBI Taxonomy" id="3572"/>
    <lineage>
        <taxon>Eukaryota</taxon>
        <taxon>Viridiplantae</taxon>
        <taxon>Streptophyta</taxon>
        <taxon>Embryophyta</taxon>
        <taxon>Tracheophyta</taxon>
        <taxon>Spermatophyta</taxon>
        <taxon>Magnoliopsida</taxon>
        <taxon>eudicotyledons</taxon>
        <taxon>Gunneridae</taxon>
        <taxon>Pentapetalae</taxon>
        <taxon>Caryophyllales</taxon>
        <taxon>Caryophyllaceae</taxon>
        <taxon>Caryophylleae</taxon>
        <taxon>Saponaria</taxon>
    </lineage>
</organism>
<sequence>MSSSSSSASEAEVDGDSSDHVGSGEVEKSDNRLSDDGESSDVGDGKSDNPQSSYVVKCRTRKLIDLMSKFNEEQKAAVNSIGFGGLFQVGFNHYPTKFVNHFVNAFNDGSHVFRASDAKFLVTKHDVHDCFLLPLGPEPVPKLPTARMKGAESEDVKEVKERWRRFFNVTRKNGAIPIDRVEKAVREDTEGGIWFKQCFVLFAVSYFLCPTSSSVIDMKLIGAVDDASRIVQFDWCSFVLEALSRAACDTRRKVKCLLGCWPFLMITYFHRYDFRGRPTPVELPLVRHWDYEKMLARVKAELVGGDLGRQVMSSVKYPISLYSTSSVPGDVPKTHPRVHEDETVTAPKASERPVCNEDGEPSRALKKSIVIDIPSELDDDEEIRGKAVDEVHELYMHMQRNAVAFHYWYTNAASRMKKLTTPRAVDLSSTSTQSTQAFFENLALHIFVDEVVEAAMQMKSTTARSPVFPDATAAVVRDVVQDIQRSNEVEDSRPCNSPILVK</sequence>
<dbReference type="PANTHER" id="PTHR34835">
    <property type="entry name" value="OS07G0283600 PROTEIN-RELATED"/>
    <property type="match status" value="1"/>
</dbReference>
<dbReference type="PANTHER" id="PTHR34835:SF34">
    <property type="entry name" value="OS08G0555500 PROTEIN"/>
    <property type="match status" value="1"/>
</dbReference>
<reference evidence="2" key="1">
    <citation type="submission" date="2024-03" db="EMBL/GenBank/DDBJ databases">
        <title>WGS assembly of Saponaria officinalis var. Norfolk2.</title>
        <authorList>
            <person name="Jenkins J."/>
            <person name="Shu S."/>
            <person name="Grimwood J."/>
            <person name="Barry K."/>
            <person name="Goodstein D."/>
            <person name="Schmutz J."/>
            <person name="Leebens-Mack J."/>
            <person name="Osbourn A."/>
        </authorList>
    </citation>
    <scope>NUCLEOTIDE SEQUENCE [LARGE SCALE GENOMIC DNA]</scope>
    <source>
        <strain evidence="2">JIC</strain>
    </source>
</reference>
<comment type="caution">
    <text evidence="2">The sequence shown here is derived from an EMBL/GenBank/DDBJ whole genome shotgun (WGS) entry which is preliminary data.</text>
</comment>
<protein>
    <recommendedName>
        <fullName evidence="4">Aminotransferase-like plant mobile domain-containing protein</fullName>
    </recommendedName>
</protein>
<accession>A0AAW1NII8</accession>
<feature type="compositionally biased region" description="Basic and acidic residues" evidence="1">
    <location>
        <begin position="25"/>
        <end position="35"/>
    </location>
</feature>
<evidence type="ECO:0000313" key="3">
    <source>
        <dbReference type="Proteomes" id="UP001443914"/>
    </source>
</evidence>
<gene>
    <name evidence="2" type="ORF">RND81_01G134500</name>
</gene>
<dbReference type="Proteomes" id="UP001443914">
    <property type="component" value="Unassembled WGS sequence"/>
</dbReference>
<evidence type="ECO:0000313" key="2">
    <source>
        <dbReference type="EMBL" id="KAK9757010.1"/>
    </source>
</evidence>
<evidence type="ECO:0000256" key="1">
    <source>
        <dbReference type="SAM" id="MobiDB-lite"/>
    </source>
</evidence>
<proteinExistence type="predicted"/>
<evidence type="ECO:0008006" key="4">
    <source>
        <dbReference type="Google" id="ProtNLM"/>
    </source>
</evidence>
<keyword evidence="3" id="KW-1185">Reference proteome</keyword>